<dbReference type="Pfam" id="PF04784">
    <property type="entry name" value="DUF547"/>
    <property type="match status" value="1"/>
</dbReference>
<dbReference type="InterPro" id="IPR006869">
    <property type="entry name" value="DUF547"/>
</dbReference>
<sequence>MISRRSLMGAALVLTALPKRAASAADGDALFAELLRKYVANGRDGINRVDYRRWHADAQDRMALGAYIAMLARARPSQMARPQALVFWANLYNALTLKVILDHYPVKSIRDIRSQSSLLDLKALIGPWRTQLVSIEGKSLSLDDIEHGIMRPTFADPRVHYAVNCASIGCPNLQPAPWRAASLDGDLDAAARAYVNHPRAVTVKADGSLKISSIYRWFIEDFGGNDAGILRHLRQFANADLAERLAGTPRISEDGYDWTLNAPGTGAG</sequence>
<gene>
    <name evidence="3" type="ORF">A4S15_13145</name>
</gene>
<proteinExistence type="predicted"/>
<dbReference type="PANTHER" id="PTHR46361:SF3">
    <property type="entry name" value="ELECTRON CARRIER_ PROTEIN DISULFIDE OXIDOREDUCTASE"/>
    <property type="match status" value="1"/>
</dbReference>
<dbReference type="PANTHER" id="PTHR46361">
    <property type="entry name" value="ELECTRON CARRIER/ PROTEIN DISULFIDE OXIDOREDUCTASE"/>
    <property type="match status" value="1"/>
</dbReference>
<protein>
    <recommendedName>
        <fullName evidence="2">DUF547 domain-containing protein</fullName>
    </recommendedName>
</protein>
<accession>A0A1W9HUK7</accession>
<dbReference type="Proteomes" id="UP000192872">
    <property type="component" value="Unassembled WGS sequence"/>
</dbReference>
<evidence type="ECO:0000259" key="2">
    <source>
        <dbReference type="Pfam" id="PF04784"/>
    </source>
</evidence>
<reference evidence="3 4" key="1">
    <citation type="journal article" date="2017" name="Water Res.">
        <title>Comammox in drinking water systems.</title>
        <authorList>
            <person name="Wang Y."/>
            <person name="Ma L."/>
            <person name="Mao Y."/>
            <person name="Jiang X."/>
            <person name="Xia Y."/>
            <person name="Yu K."/>
            <person name="Li B."/>
            <person name="Zhang T."/>
        </authorList>
    </citation>
    <scope>NUCLEOTIDE SEQUENCE [LARGE SCALE GENOMIC DNA]</scope>
    <source>
        <strain evidence="3">SG_bin8</strain>
    </source>
</reference>
<organism evidence="3 4">
    <name type="scientific">Candidatus Raskinella chloraquaticus</name>
    <dbReference type="NCBI Taxonomy" id="1951219"/>
    <lineage>
        <taxon>Bacteria</taxon>
        <taxon>Pseudomonadati</taxon>
        <taxon>Pseudomonadota</taxon>
        <taxon>Alphaproteobacteria</taxon>
        <taxon>Hyphomicrobiales</taxon>
        <taxon>Phreatobacteraceae</taxon>
        <taxon>Candidatus Raskinella</taxon>
    </lineage>
</organism>
<dbReference type="AlphaFoldDB" id="A0A1W9HUK7"/>
<evidence type="ECO:0000313" key="4">
    <source>
        <dbReference type="Proteomes" id="UP000192872"/>
    </source>
</evidence>
<dbReference type="EMBL" id="LWDL01000023">
    <property type="protein sequence ID" value="OQW50947.1"/>
    <property type="molecule type" value="Genomic_DNA"/>
</dbReference>
<feature type="domain" description="DUF547" evidence="2">
    <location>
        <begin position="77"/>
        <end position="195"/>
    </location>
</feature>
<dbReference type="STRING" id="1827387.A4S15_13145"/>
<feature type="chain" id="PRO_5011964235" description="DUF547 domain-containing protein" evidence="1">
    <location>
        <begin position="25"/>
        <end position="268"/>
    </location>
</feature>
<evidence type="ECO:0000313" key="3">
    <source>
        <dbReference type="EMBL" id="OQW50947.1"/>
    </source>
</evidence>
<feature type="signal peptide" evidence="1">
    <location>
        <begin position="1"/>
        <end position="24"/>
    </location>
</feature>
<comment type="caution">
    <text evidence="3">The sequence shown here is derived from an EMBL/GenBank/DDBJ whole genome shotgun (WGS) entry which is preliminary data.</text>
</comment>
<keyword evidence="1" id="KW-0732">Signal</keyword>
<evidence type="ECO:0000256" key="1">
    <source>
        <dbReference type="SAM" id="SignalP"/>
    </source>
</evidence>
<name>A0A1W9HUK7_9HYPH</name>